<evidence type="ECO:0000313" key="2">
    <source>
        <dbReference type="EMBL" id="QDZ23657.1"/>
    </source>
</evidence>
<reference evidence="2 3" key="1">
    <citation type="submission" date="2018-07" db="EMBL/GenBank/DDBJ databases">
        <title>The complete nuclear genome of the prasinophyte Chloropicon primus (CCMP1205).</title>
        <authorList>
            <person name="Pombert J.-F."/>
            <person name="Otis C."/>
            <person name="Turmel M."/>
            <person name="Lemieux C."/>
        </authorList>
    </citation>
    <scope>NUCLEOTIDE SEQUENCE [LARGE SCALE GENOMIC DNA]</scope>
    <source>
        <strain evidence="2 3">CCMP1205</strain>
    </source>
</reference>
<name>A0A5B8MTJ9_9CHLO</name>
<accession>A0A5B8MTJ9</accession>
<evidence type="ECO:0000256" key="1">
    <source>
        <dbReference type="SAM" id="MobiDB-lite"/>
    </source>
</evidence>
<proteinExistence type="predicted"/>
<evidence type="ECO:0008006" key="4">
    <source>
        <dbReference type="Google" id="ProtNLM"/>
    </source>
</evidence>
<feature type="compositionally biased region" description="Basic and acidic residues" evidence="1">
    <location>
        <begin position="140"/>
        <end position="182"/>
    </location>
</feature>
<gene>
    <name evidence="2" type="ORF">A3770_11p61750</name>
</gene>
<feature type="region of interest" description="Disordered" evidence="1">
    <location>
        <begin position="140"/>
        <end position="271"/>
    </location>
</feature>
<dbReference type="EMBL" id="CP031044">
    <property type="protein sequence ID" value="QDZ23657.1"/>
    <property type="molecule type" value="Genomic_DNA"/>
</dbReference>
<dbReference type="Proteomes" id="UP000316726">
    <property type="component" value="Chromosome 11"/>
</dbReference>
<organism evidence="2 3">
    <name type="scientific">Chloropicon primus</name>
    <dbReference type="NCBI Taxonomy" id="1764295"/>
    <lineage>
        <taxon>Eukaryota</taxon>
        <taxon>Viridiplantae</taxon>
        <taxon>Chlorophyta</taxon>
        <taxon>Chloropicophyceae</taxon>
        <taxon>Chloropicales</taxon>
        <taxon>Chloropicaceae</taxon>
        <taxon>Chloropicon</taxon>
    </lineage>
</organism>
<evidence type="ECO:0000313" key="3">
    <source>
        <dbReference type="Proteomes" id="UP000316726"/>
    </source>
</evidence>
<keyword evidence="3" id="KW-1185">Reference proteome</keyword>
<protein>
    <recommendedName>
        <fullName evidence="4">Tudor domain-containing protein</fullName>
    </recommendedName>
</protein>
<sequence length="348" mass="39422">MGVKLVPKAKDKALGKEKQKQKPVAVKPALAIPRYLNALGRTCKVFWKEENAYYSGKILDVRKAFRAKHEVANEDVLAKGLKEVTIKKAFFIEYDDGDKEWLSIEKFEIAGGQGGQVLITESLQLDYYFDSGSKQFKPGKEYVPKSIEDRKKEGSMELIERERKAKEEHGEQERRKSVERASQKRKANQIEIKPGEEQSAKVRKAEGIAKAKHVLQTSSEKKKSLKPPGKRNCGAGRSLSGDFSIPTTSGTPLPAAVGAAKQGERPDSARTVSSIASSLHEIRMEDPKFKRCYDALVRAFESNPKERIALTREDWGHWNMHRHAAEKRDEWWEAKERDVLQRVLGHLQ</sequence>
<dbReference type="AlphaFoldDB" id="A0A5B8MTJ9"/>
<feature type="compositionally biased region" description="Basic and acidic residues" evidence="1">
    <location>
        <begin position="193"/>
        <end position="209"/>
    </location>
</feature>